<evidence type="ECO:0000259" key="16">
    <source>
        <dbReference type="PROSITE" id="PS51038"/>
    </source>
</evidence>
<gene>
    <name evidence="19" type="primary">DNMT1</name>
</gene>
<dbReference type="InterPro" id="IPR022702">
    <property type="entry name" value="Cytosine_MeTrfase1_RFD"/>
</dbReference>
<keyword evidence="9 11" id="KW-0238">DNA-binding</keyword>
<dbReference type="PANTHER" id="PTHR10629">
    <property type="entry name" value="CYTOSINE-SPECIFIC METHYLTRANSFERASE"/>
    <property type="match status" value="1"/>
</dbReference>
<dbReference type="GO" id="GO:0003677">
    <property type="term" value="F:DNA binding"/>
    <property type="evidence" value="ECO:0007669"/>
    <property type="project" value="UniProtKB-KW"/>
</dbReference>
<dbReference type="SMART" id="SM00439">
    <property type="entry name" value="BAH"/>
    <property type="match status" value="2"/>
</dbReference>
<keyword evidence="2 11" id="KW-0489">Methyltransferase</keyword>
<dbReference type="PROSITE" id="PS00095">
    <property type="entry name" value="C5_MTASE_2"/>
    <property type="match status" value="1"/>
</dbReference>
<evidence type="ECO:0000259" key="17">
    <source>
        <dbReference type="PROSITE" id="PS51058"/>
    </source>
</evidence>
<evidence type="ECO:0000256" key="11">
    <source>
        <dbReference type="PIRNR" id="PIRNR037404"/>
    </source>
</evidence>
<feature type="compositionally biased region" description="Acidic residues" evidence="15">
    <location>
        <begin position="244"/>
        <end position="254"/>
    </location>
</feature>
<dbReference type="PIRSF" id="PIRSF037404">
    <property type="entry name" value="DNMT1"/>
    <property type="match status" value="1"/>
</dbReference>
<evidence type="ECO:0000256" key="7">
    <source>
        <dbReference type="ARBA" id="ARBA00022771"/>
    </source>
</evidence>
<feature type="region of interest" description="Disordered" evidence="15">
    <location>
        <begin position="1103"/>
        <end position="1129"/>
    </location>
</feature>
<feature type="compositionally biased region" description="Acidic residues" evidence="15">
    <location>
        <begin position="180"/>
        <end position="194"/>
    </location>
</feature>
<dbReference type="CDD" id="cd04760">
    <property type="entry name" value="BAH_Dnmt1_I"/>
    <property type="match status" value="1"/>
</dbReference>
<dbReference type="SMR" id="A0A345H7V9"/>
<dbReference type="EC" id="2.1.1.37" evidence="11"/>
<dbReference type="PROSITE" id="PS51679">
    <property type="entry name" value="SAM_MT_C5"/>
    <property type="match status" value="1"/>
</dbReference>
<dbReference type="GO" id="GO:0003682">
    <property type="term" value="F:chromatin binding"/>
    <property type="evidence" value="ECO:0007669"/>
    <property type="project" value="UniProtKB-UniRule"/>
</dbReference>
<dbReference type="InterPro" id="IPR001525">
    <property type="entry name" value="C5_MeTfrase"/>
</dbReference>
<dbReference type="InterPro" id="IPR050390">
    <property type="entry name" value="C5-Methyltransferase"/>
</dbReference>
<evidence type="ECO:0000313" key="19">
    <source>
        <dbReference type="EMBL" id="AXG72669.1"/>
    </source>
</evidence>
<keyword evidence="10 11" id="KW-0539">Nucleus</keyword>
<feature type="active site" evidence="12 14">
    <location>
        <position position="1231"/>
    </location>
</feature>
<dbReference type="Gene3D" id="1.10.10.2230">
    <property type="match status" value="1"/>
</dbReference>
<dbReference type="FunFam" id="3.90.120.10:FF:000001">
    <property type="entry name" value="DNA (cytosine-5)-methyltransferase"/>
    <property type="match status" value="1"/>
</dbReference>
<dbReference type="PROSITE" id="PS51912">
    <property type="entry name" value="DMAP1_BIND"/>
    <property type="match status" value="1"/>
</dbReference>
<dbReference type="Gene3D" id="3.90.120.10">
    <property type="entry name" value="DNA Methylase, subunit A, domain 2"/>
    <property type="match status" value="1"/>
</dbReference>
<dbReference type="PANTHER" id="PTHR10629:SF52">
    <property type="entry name" value="DNA (CYTOSINE-5)-METHYLTRANSFERASE 1"/>
    <property type="match status" value="1"/>
</dbReference>
<evidence type="ECO:0000256" key="6">
    <source>
        <dbReference type="ARBA" id="ARBA00022737"/>
    </source>
</evidence>
<dbReference type="FunFam" id="3.40.50.150:FF:000036">
    <property type="entry name" value="DNA (cytosine-5)-methyltransferase"/>
    <property type="match status" value="1"/>
</dbReference>
<dbReference type="GO" id="GO:0006346">
    <property type="term" value="P:DNA methylation-dependent constitutive heterochromatin formation"/>
    <property type="evidence" value="ECO:0007669"/>
    <property type="project" value="InterPro"/>
</dbReference>
<comment type="subcellular location">
    <subcellularLocation>
        <location evidence="1 11">Nucleus</location>
    </subcellularLocation>
</comment>
<keyword evidence="8" id="KW-0862">Zinc</keyword>
<dbReference type="GO" id="GO:0044027">
    <property type="term" value="P:negative regulation of gene expression via chromosomal CpG island methylation"/>
    <property type="evidence" value="ECO:0007669"/>
    <property type="project" value="TreeGrafter"/>
</dbReference>
<evidence type="ECO:0000256" key="3">
    <source>
        <dbReference type="ARBA" id="ARBA00022679"/>
    </source>
</evidence>
<feature type="domain" description="BAH" evidence="16">
    <location>
        <begin position="969"/>
        <end position="1097"/>
    </location>
</feature>
<sequence length="1610" mass="183617">MVAVAENCTIPEDVWKKVEELQAEYKEEEITLKGYVKRLRSLLDSHLMETHRQDIAQLDKGLKDAEFTEGTYFKKLEKLLESNLKLAANNDKVTGNKKKSQSSVASGKQKLSMFAYKENSKNGSNASTDIGMVMLPVQVKLEEICESNGHQNNEKMNGQESNRDMKEYERNGQKIKEEINTDVEEHEDNEEEMKECESNGQEFKEETNIDEEEHENNGQENNEEEMTECESNGEKPIETNSTMTEEEKEMDTEDAAPSSPPPQKKQTKGRTARRRQPQAGQRSITDLFSPSSKQRTEKNEEKEEEDTDKVHEPDEKRQKLEEDTKEPAKDTTPREKPESQKWIVNRCEICRQHLSSPDLLLYPGHPEGSVEEFIALTDQRLSLFTGNEEFIHEYDERPQHKITEFNVYDTEGHLCPFDGGLIERNVLLYFSGFLKPIYEEDPSAEGGIATKDIGPINEWWISGFDGGEKALIGFSTSYAEYILMSASEMYSPFVEAVKEKIYLSKLVIEFLLNDAHASYEDLLNKLETAVPPSGLRTITEDSLLRHAQFVCDQVHNFDLAGEENEDMLITAPCIRDVIRLAGITLGKRRALRRVGPKVKVVKTPKWTKATTTPLVRNMFESFFPEQIDTDKEFGPTRRTRCGVCDACQRNDCGQCKHCKDMVKFGGSGRSKQCCIDRRCPNMVVAEADDDDNEELVGIPLEDGTAKPKLHRIRRHTHHVAWSGKPTITEGKRTYYNCVLINEEEYFVNDCVMVEPDDPQTPVYIARINHMWEDGMGKKHFHADWFCRGTDTMLGETADPLELFLINDCEDTLIDAIMKKVTVQYVGPPPNWKMLGGIPEKDEDYPVKEKDGTTYWYKMMYTPEYGRFEDIPEDYNTKVTGEQKSHRYCSSCANLEKAEKRELCVLGKKLEESTQSQNRYASVTYLDDDFAMADCVFVNPDAFHFQIKPAPAPEKEERMKNVDEEMYPEYYRKSSDHIKGSNEMTPEPFRIARILYITSRSTESAQSPSDVSVRVAKFYRPENTHRGAVASHQADMNRLYWSEEETWITFRDITGKCFVTFQDNLFDKTNDDLMKELPHHFYFAEAYDASRKAFVEPPLKAQNMGRLGKGKGKGKKKGKGKCFPDDNEEANFQGFKESPEVKHKLRTMDVFAGVGGLSEGFHQAGVSESKWAIEAFEPAALAYRLNFPSATVFTDDCNGLLRLVMDGNNMNHKGQRLPQKGDVEMLCGGPPCQGFSGMNRFNSRQYSLFKNSLVASYLSYCDYYRPRFFLLENVRNFVSYKCGLVLKLTLRVLVKLGYQCTFGILQAGNYGVSQTRRRAIILAAAPGEKLPKYPESTHAFSRRSSNLSVVIDGKKYVTNCQWTESAPLRTVTVRDTMSDLPEIPNGHRKEEMSYGAEPVSHLQRLIRGNQYQPILRDHICKEMAPLVAARIEHIPTAPGSDWRDLPNIVVTLSDGKETKKLLYLHPDKKQGKSSKGAMRGVCPCAAGRACHPMDRQYNTLIPWCLPHTGNRHNHWAGLYGRLEWDGFFSTTVTNPEPMGKQGRVLHPEQTRVVSVRECARSQGFPDTFRFFGTILEKHRQVGNAVPPPMARALGLEIKKCILQREYEMEKS</sequence>
<evidence type="ECO:0000256" key="5">
    <source>
        <dbReference type="ARBA" id="ARBA00022723"/>
    </source>
</evidence>
<dbReference type="GO" id="GO:0008270">
    <property type="term" value="F:zinc ion binding"/>
    <property type="evidence" value="ECO:0007669"/>
    <property type="project" value="UniProtKB-KW"/>
</dbReference>
<dbReference type="Gene3D" id="3.40.50.150">
    <property type="entry name" value="Vaccinia Virus protein VP39"/>
    <property type="match status" value="1"/>
</dbReference>
<keyword evidence="5" id="KW-0479">Metal-binding</keyword>
<evidence type="ECO:0000256" key="4">
    <source>
        <dbReference type="ARBA" id="ARBA00022691"/>
    </source>
</evidence>
<dbReference type="Pfam" id="PF01426">
    <property type="entry name" value="BAH"/>
    <property type="match status" value="2"/>
</dbReference>
<feature type="region of interest" description="Disordered" evidence="15">
    <location>
        <begin position="172"/>
        <end position="339"/>
    </location>
</feature>
<feature type="compositionally biased region" description="Basic residues" evidence="15">
    <location>
        <begin position="265"/>
        <end position="276"/>
    </location>
</feature>
<evidence type="ECO:0000256" key="13">
    <source>
        <dbReference type="PROSITE-ProRule" id="PRU00509"/>
    </source>
</evidence>
<dbReference type="GO" id="GO:0003886">
    <property type="term" value="F:DNA (cytosine-5-)-methyltransferase activity"/>
    <property type="evidence" value="ECO:0007669"/>
    <property type="project" value="UniProtKB-UniRule"/>
</dbReference>
<comment type="catalytic activity">
    <reaction evidence="11">
        <text>a 2'-deoxycytidine in DNA + S-adenosyl-L-methionine = a 5-methyl-2'-deoxycytidine in DNA + S-adenosyl-L-homocysteine + H(+)</text>
        <dbReference type="Rhea" id="RHEA:13681"/>
        <dbReference type="Rhea" id="RHEA-COMP:11369"/>
        <dbReference type="Rhea" id="RHEA-COMP:11370"/>
        <dbReference type="ChEBI" id="CHEBI:15378"/>
        <dbReference type="ChEBI" id="CHEBI:57856"/>
        <dbReference type="ChEBI" id="CHEBI:59789"/>
        <dbReference type="ChEBI" id="CHEBI:85452"/>
        <dbReference type="ChEBI" id="CHEBI:85454"/>
        <dbReference type="EC" id="2.1.1.37"/>
    </reaction>
</comment>
<evidence type="ECO:0000256" key="12">
    <source>
        <dbReference type="PIRSR" id="PIRSR037404-1"/>
    </source>
</evidence>
<organism evidence="19">
    <name type="scientific">Portunus trituberculatus</name>
    <name type="common">Swimming crab</name>
    <name type="synonym">Neptunus trituberculatus</name>
    <dbReference type="NCBI Taxonomy" id="210409"/>
    <lineage>
        <taxon>Eukaryota</taxon>
        <taxon>Metazoa</taxon>
        <taxon>Ecdysozoa</taxon>
        <taxon>Arthropoda</taxon>
        <taxon>Crustacea</taxon>
        <taxon>Multicrustacea</taxon>
        <taxon>Malacostraca</taxon>
        <taxon>Eumalacostraca</taxon>
        <taxon>Eucarida</taxon>
        <taxon>Decapoda</taxon>
        <taxon>Pleocyemata</taxon>
        <taxon>Brachyura</taxon>
        <taxon>Eubrachyura</taxon>
        <taxon>Portunoidea</taxon>
        <taxon>Portunidae</taxon>
        <taxon>Portuninae</taxon>
        <taxon>Portunus</taxon>
    </lineage>
</organism>
<dbReference type="OrthoDB" id="1045173at2759"/>
<dbReference type="PROSITE" id="PS51058">
    <property type="entry name" value="ZF_CXXC"/>
    <property type="match status" value="1"/>
</dbReference>
<dbReference type="InterPro" id="IPR002857">
    <property type="entry name" value="Znf_CXXC"/>
</dbReference>
<dbReference type="GO" id="GO:0032259">
    <property type="term" value="P:methylation"/>
    <property type="evidence" value="ECO:0007669"/>
    <property type="project" value="UniProtKB-KW"/>
</dbReference>
<reference evidence="19" key="1">
    <citation type="submission" date="2017-08" db="EMBL/GenBank/DDBJ databases">
        <authorList>
            <person name="de Groot N.N."/>
        </authorList>
    </citation>
    <scope>NUCLEOTIDE SEQUENCE</scope>
</reference>
<evidence type="ECO:0000256" key="1">
    <source>
        <dbReference type="ARBA" id="ARBA00004123"/>
    </source>
</evidence>
<dbReference type="InterPro" id="IPR018117">
    <property type="entry name" value="C5_DNA_meth_AS"/>
</dbReference>
<evidence type="ECO:0000259" key="18">
    <source>
        <dbReference type="PROSITE" id="PS51912"/>
    </source>
</evidence>
<keyword evidence="7 13" id="KW-0863">Zinc-finger</keyword>
<dbReference type="InterPro" id="IPR029063">
    <property type="entry name" value="SAM-dependent_MTases_sf"/>
</dbReference>
<feature type="compositionally biased region" description="Basic and acidic residues" evidence="15">
    <location>
        <begin position="308"/>
        <end position="339"/>
    </location>
</feature>
<dbReference type="FunFam" id="1.10.10.2230:FF:000001">
    <property type="entry name" value="DNA (cytosine-5)-methyltransferase"/>
    <property type="match status" value="1"/>
</dbReference>
<dbReference type="InterPro" id="IPR010506">
    <property type="entry name" value="DMAP1-bd"/>
</dbReference>
<evidence type="ECO:0000256" key="15">
    <source>
        <dbReference type="SAM" id="MobiDB-lite"/>
    </source>
</evidence>
<proteinExistence type="evidence at transcript level"/>
<evidence type="ECO:0000256" key="9">
    <source>
        <dbReference type="ARBA" id="ARBA00023125"/>
    </source>
</evidence>
<dbReference type="GO" id="GO:0005634">
    <property type="term" value="C:nucleus"/>
    <property type="evidence" value="ECO:0007669"/>
    <property type="project" value="UniProtKB-SubCell"/>
</dbReference>
<comment type="similarity">
    <text evidence="11 14">Belongs to the class I-like SAM-binding methyltransferase superfamily. C5-methyltransferase family.</text>
</comment>
<feature type="domain" description="CXXC-type" evidence="17">
    <location>
        <begin position="634"/>
        <end position="680"/>
    </location>
</feature>
<dbReference type="Gene3D" id="2.30.30.490">
    <property type="match status" value="2"/>
</dbReference>
<dbReference type="EMBL" id="MF770486">
    <property type="protein sequence ID" value="AXG72669.1"/>
    <property type="molecule type" value="mRNA"/>
</dbReference>
<dbReference type="InterPro" id="IPR031303">
    <property type="entry name" value="C5_meth_CS"/>
</dbReference>
<dbReference type="InterPro" id="IPR001025">
    <property type="entry name" value="BAH_dom"/>
</dbReference>
<keyword evidence="3 11" id="KW-0808">Transferase</keyword>
<dbReference type="PRINTS" id="PR00105">
    <property type="entry name" value="C5METTRFRASE"/>
</dbReference>
<feature type="domain" description="DMAP1-binding" evidence="18">
    <location>
        <begin position="6"/>
        <end position="103"/>
    </location>
</feature>
<keyword evidence="6" id="KW-0677">Repeat</keyword>
<dbReference type="SUPFAM" id="SSF53335">
    <property type="entry name" value="S-adenosyl-L-methionine-dependent methyltransferases"/>
    <property type="match status" value="1"/>
</dbReference>
<name>A0A345H7V9_PORTR</name>
<protein>
    <recommendedName>
        <fullName evidence="11">DNA (cytosine-5)-methyltransferase</fullName>
        <ecNumber evidence="11">2.1.1.37</ecNumber>
    </recommendedName>
</protein>
<dbReference type="Pfam" id="PF06464">
    <property type="entry name" value="DMAP_binding"/>
    <property type="match status" value="1"/>
</dbReference>
<accession>A0A345H7V9</accession>
<dbReference type="PROSITE" id="PS00094">
    <property type="entry name" value="C5_MTASE_1"/>
    <property type="match status" value="1"/>
</dbReference>
<dbReference type="Pfam" id="PF00145">
    <property type="entry name" value="DNA_methylase"/>
    <property type="match status" value="1"/>
</dbReference>
<dbReference type="PROSITE" id="PS51038">
    <property type="entry name" value="BAH"/>
    <property type="match status" value="2"/>
</dbReference>
<feature type="compositionally biased region" description="Basic residues" evidence="15">
    <location>
        <begin position="1107"/>
        <end position="1119"/>
    </location>
</feature>
<keyword evidence="4 11" id="KW-0949">S-adenosyl-L-methionine</keyword>
<dbReference type="InterPro" id="IPR043151">
    <property type="entry name" value="BAH_sf"/>
</dbReference>
<dbReference type="Pfam" id="PF12047">
    <property type="entry name" value="DNMT1-RFD"/>
    <property type="match status" value="1"/>
</dbReference>
<evidence type="ECO:0000256" key="2">
    <source>
        <dbReference type="ARBA" id="ARBA00022603"/>
    </source>
</evidence>
<feature type="compositionally biased region" description="Polar residues" evidence="15">
    <location>
        <begin position="278"/>
        <end position="293"/>
    </location>
</feature>
<dbReference type="Pfam" id="PF02008">
    <property type="entry name" value="zf-CXXC"/>
    <property type="match status" value="1"/>
</dbReference>
<evidence type="ECO:0000256" key="14">
    <source>
        <dbReference type="PROSITE-ProRule" id="PRU01016"/>
    </source>
</evidence>
<evidence type="ECO:0000256" key="8">
    <source>
        <dbReference type="ARBA" id="ARBA00022833"/>
    </source>
</evidence>
<feature type="domain" description="BAH" evidence="16">
    <location>
        <begin position="743"/>
        <end position="871"/>
    </location>
</feature>
<evidence type="ECO:0000256" key="10">
    <source>
        <dbReference type="ARBA" id="ARBA00023242"/>
    </source>
</evidence>